<evidence type="ECO:0000259" key="3">
    <source>
        <dbReference type="Pfam" id="PF13518"/>
    </source>
</evidence>
<dbReference type="EMBL" id="AZCN01000142">
    <property type="protein sequence ID" value="KRK12731.1"/>
    <property type="molecule type" value="Genomic_DNA"/>
</dbReference>
<evidence type="ECO:0000313" key="4">
    <source>
        <dbReference type="EMBL" id="KRK12731.1"/>
    </source>
</evidence>
<feature type="domain" description="Insertion element IS150 protein InsJ-like helix-turn-helix" evidence="3">
    <location>
        <begin position="9"/>
        <end position="56"/>
    </location>
</feature>
<dbReference type="InterPro" id="IPR009057">
    <property type="entry name" value="Homeodomain-like_sf"/>
</dbReference>
<gene>
    <name evidence="4" type="ORF">FD22_GL000479</name>
</gene>
<feature type="region of interest" description="Disordered" evidence="2">
    <location>
        <begin position="109"/>
        <end position="137"/>
    </location>
</feature>
<evidence type="ECO:0000313" key="5">
    <source>
        <dbReference type="Proteomes" id="UP000051181"/>
    </source>
</evidence>
<evidence type="ECO:0000256" key="1">
    <source>
        <dbReference type="ARBA" id="ARBA00038232"/>
    </source>
</evidence>
<sequence>MVKYNPELKAQVVGQFLNDKMSVVELAQKYRVSKRQIWYWIQRYRLGGIETLKRKANKRKFSTDFKLSVIDYYQTHDESLAAVATKYDILACQISVWRTGFNRDGIEALRSHQKGRPAKMKRKKKLTSSPEKQSEVERLRAELMQKNKALYETRLENDILKKSMALFGPSKDDVKHK</sequence>
<dbReference type="Proteomes" id="UP000051181">
    <property type="component" value="Unassembled WGS sequence"/>
</dbReference>
<organism evidence="4 5">
    <name type="scientific">Loigolactobacillus coryniformis subsp. coryniformis KCTC 3167 = DSM 20001</name>
    <dbReference type="NCBI Taxonomy" id="913848"/>
    <lineage>
        <taxon>Bacteria</taxon>
        <taxon>Bacillati</taxon>
        <taxon>Bacillota</taxon>
        <taxon>Bacilli</taxon>
        <taxon>Lactobacillales</taxon>
        <taxon>Lactobacillaceae</taxon>
        <taxon>Loigolactobacillus</taxon>
    </lineage>
</organism>
<feature type="compositionally biased region" description="Basic residues" evidence="2">
    <location>
        <begin position="111"/>
        <end position="126"/>
    </location>
</feature>
<comment type="similarity">
    <text evidence="1">Belongs to the IS150/IS1296 orfA family.</text>
</comment>
<dbReference type="SUPFAM" id="SSF48295">
    <property type="entry name" value="TrpR-like"/>
    <property type="match status" value="1"/>
</dbReference>
<reference evidence="4 5" key="1">
    <citation type="journal article" date="2015" name="Genome Announc.">
        <title>Expanding the biotechnology potential of lactobacilli through comparative genomics of 213 strains and associated genera.</title>
        <authorList>
            <person name="Sun Z."/>
            <person name="Harris H.M."/>
            <person name="McCann A."/>
            <person name="Guo C."/>
            <person name="Argimon S."/>
            <person name="Zhang W."/>
            <person name="Yang X."/>
            <person name="Jeffery I.B."/>
            <person name="Cooney J.C."/>
            <person name="Kagawa T.F."/>
            <person name="Liu W."/>
            <person name="Song Y."/>
            <person name="Salvetti E."/>
            <person name="Wrobel A."/>
            <person name="Rasinkangas P."/>
            <person name="Parkhill J."/>
            <person name="Rea M.C."/>
            <person name="O'Sullivan O."/>
            <person name="Ritari J."/>
            <person name="Douillard F.P."/>
            <person name="Paul Ross R."/>
            <person name="Yang R."/>
            <person name="Briner A.E."/>
            <person name="Felis G.E."/>
            <person name="de Vos W.M."/>
            <person name="Barrangou R."/>
            <person name="Klaenhammer T.R."/>
            <person name="Caufield P.W."/>
            <person name="Cui Y."/>
            <person name="Zhang H."/>
            <person name="O'Toole P.W."/>
        </authorList>
    </citation>
    <scope>NUCLEOTIDE SEQUENCE [LARGE SCALE GENOMIC DNA]</scope>
    <source>
        <strain evidence="4 5">DSM 20001</strain>
    </source>
</reference>
<evidence type="ECO:0000256" key="2">
    <source>
        <dbReference type="SAM" id="MobiDB-lite"/>
    </source>
</evidence>
<feature type="domain" description="Insertion element IS150 protein InsJ-like helix-turn-helix" evidence="3">
    <location>
        <begin position="65"/>
        <end position="117"/>
    </location>
</feature>
<dbReference type="InterPro" id="IPR055247">
    <property type="entry name" value="InsJ-like_HTH"/>
</dbReference>
<dbReference type="GeneID" id="65918267"/>
<dbReference type="PATRIC" id="fig|913848.6.peg.491"/>
<dbReference type="InterPro" id="IPR052057">
    <property type="entry name" value="IS150/IS1296_orfA-like"/>
</dbReference>
<dbReference type="SUPFAM" id="SSF46689">
    <property type="entry name" value="Homeodomain-like"/>
    <property type="match status" value="1"/>
</dbReference>
<dbReference type="Gene3D" id="1.10.10.10">
    <property type="entry name" value="Winged helix-like DNA-binding domain superfamily/Winged helix DNA-binding domain"/>
    <property type="match status" value="1"/>
</dbReference>
<name>A0A0R1ETU2_9LACO</name>
<accession>A0A0R1ETU2</accession>
<dbReference type="PANTHER" id="PTHR33795">
    <property type="entry name" value="INSERTION ELEMENT IS150 PROTEIN INSJ"/>
    <property type="match status" value="1"/>
</dbReference>
<dbReference type="RefSeq" id="WP_056943353.1">
    <property type="nucleotide sequence ID" value="NZ_AZCN01000142.1"/>
</dbReference>
<dbReference type="InterPro" id="IPR010921">
    <property type="entry name" value="Trp_repressor/repl_initiator"/>
</dbReference>
<dbReference type="Pfam" id="PF13518">
    <property type="entry name" value="HTH_28"/>
    <property type="match status" value="2"/>
</dbReference>
<comment type="caution">
    <text evidence="4">The sequence shown here is derived from an EMBL/GenBank/DDBJ whole genome shotgun (WGS) entry which is preliminary data.</text>
</comment>
<dbReference type="GO" id="GO:0043565">
    <property type="term" value="F:sequence-specific DNA binding"/>
    <property type="evidence" value="ECO:0007669"/>
    <property type="project" value="InterPro"/>
</dbReference>
<protein>
    <submittedName>
        <fullName evidence="4">IS1223 family transposase ISLasa1b</fullName>
    </submittedName>
</protein>
<dbReference type="PANTHER" id="PTHR33795:SF1">
    <property type="entry name" value="INSERTION ELEMENT IS150 PROTEIN INSJ"/>
    <property type="match status" value="1"/>
</dbReference>
<dbReference type="Gene3D" id="1.10.10.60">
    <property type="entry name" value="Homeodomain-like"/>
    <property type="match status" value="1"/>
</dbReference>
<dbReference type="AlphaFoldDB" id="A0A0R1ETU2"/>
<dbReference type="InterPro" id="IPR036388">
    <property type="entry name" value="WH-like_DNA-bd_sf"/>
</dbReference>
<proteinExistence type="inferred from homology"/>